<keyword evidence="1" id="KW-0472">Membrane</keyword>
<dbReference type="Proteomes" id="UP000675163">
    <property type="component" value="Unassembled WGS sequence"/>
</dbReference>
<feature type="transmembrane region" description="Helical" evidence="1">
    <location>
        <begin position="124"/>
        <end position="140"/>
    </location>
</feature>
<dbReference type="AlphaFoldDB" id="A0A940T4S8"/>
<evidence type="ECO:0000256" key="1">
    <source>
        <dbReference type="SAM" id="Phobius"/>
    </source>
</evidence>
<comment type="caution">
    <text evidence="2">The sequence shown here is derived from an EMBL/GenBank/DDBJ whole genome shotgun (WGS) entry which is preliminary data.</text>
</comment>
<keyword evidence="3" id="KW-1185">Reference proteome</keyword>
<feature type="transmembrane region" description="Helical" evidence="1">
    <location>
        <begin position="21"/>
        <end position="45"/>
    </location>
</feature>
<organism evidence="2 3">
    <name type="scientific">Leucobacter exalbidus</name>
    <dbReference type="NCBI Taxonomy" id="662960"/>
    <lineage>
        <taxon>Bacteria</taxon>
        <taxon>Bacillati</taxon>
        <taxon>Actinomycetota</taxon>
        <taxon>Actinomycetes</taxon>
        <taxon>Micrococcales</taxon>
        <taxon>Microbacteriaceae</taxon>
        <taxon>Leucobacter</taxon>
    </lineage>
</organism>
<keyword evidence="1" id="KW-0812">Transmembrane</keyword>
<dbReference type="EMBL" id="JAFIDA010000001">
    <property type="protein sequence ID" value="MBP1327134.1"/>
    <property type="molecule type" value="Genomic_DNA"/>
</dbReference>
<keyword evidence="1" id="KW-1133">Transmembrane helix</keyword>
<gene>
    <name evidence="2" type="ORF">JOF28_002366</name>
</gene>
<feature type="transmembrane region" description="Helical" evidence="1">
    <location>
        <begin position="57"/>
        <end position="77"/>
    </location>
</feature>
<feature type="transmembrane region" description="Helical" evidence="1">
    <location>
        <begin position="89"/>
        <end position="112"/>
    </location>
</feature>
<protein>
    <submittedName>
        <fullName evidence="2">Fumarate reductase subunit D</fullName>
    </submittedName>
</protein>
<accession>A0A940T4S8</accession>
<sequence>MSFVKQRDPARPSGKPAQTGRLGGLGRVLIVFYIVLALAASFRSIYQIISKFDEAPLAYSLSALAAVVYVLATVALIRRRGVWRPIAWIALTFELCGVLVVGVLSLVAPQLFGHPSVWSNFGQGYIFIPLVLPILGLLWLRGDARATRAAAGVAAAQHSTPTQGDADAGL</sequence>
<proteinExistence type="predicted"/>
<name>A0A940T4S8_9MICO</name>
<reference evidence="2" key="1">
    <citation type="submission" date="2021-02" db="EMBL/GenBank/DDBJ databases">
        <title>Sequencing the genomes of 1000 actinobacteria strains.</title>
        <authorList>
            <person name="Klenk H.-P."/>
        </authorList>
    </citation>
    <scope>NUCLEOTIDE SEQUENCE</scope>
    <source>
        <strain evidence="2">DSM 22850</strain>
    </source>
</reference>
<evidence type="ECO:0000313" key="2">
    <source>
        <dbReference type="EMBL" id="MBP1327134.1"/>
    </source>
</evidence>
<evidence type="ECO:0000313" key="3">
    <source>
        <dbReference type="Proteomes" id="UP000675163"/>
    </source>
</evidence>